<gene>
    <name evidence="3" type="ORF">H0266_10425</name>
</gene>
<protein>
    <submittedName>
        <fullName evidence="3">Glycosyltransferase family 4 protein</fullName>
    </submittedName>
</protein>
<feature type="domain" description="Glycosyltransferase subfamily 4-like N-terminal" evidence="2">
    <location>
        <begin position="15"/>
        <end position="183"/>
    </location>
</feature>
<comment type="caution">
    <text evidence="3">The sequence shown here is derived from an EMBL/GenBank/DDBJ whole genome shotgun (WGS) entry which is preliminary data.</text>
</comment>
<dbReference type="AlphaFoldDB" id="A0A838CTQ5"/>
<name>A0A838CTQ5_9BACI</name>
<dbReference type="CDD" id="cd03801">
    <property type="entry name" value="GT4_PimA-like"/>
    <property type="match status" value="1"/>
</dbReference>
<dbReference type="Pfam" id="PF13439">
    <property type="entry name" value="Glyco_transf_4"/>
    <property type="match status" value="1"/>
</dbReference>
<accession>A0A838CTQ5</accession>
<dbReference type="PANTHER" id="PTHR12526">
    <property type="entry name" value="GLYCOSYLTRANSFERASE"/>
    <property type="match status" value="1"/>
</dbReference>
<dbReference type="PANTHER" id="PTHR12526:SF625">
    <property type="entry name" value="PHOSPHATIDYLINOSITOL GLYCAN-CLASS A"/>
    <property type="match status" value="1"/>
</dbReference>
<dbReference type="Gene3D" id="3.40.50.2000">
    <property type="entry name" value="Glycogen Phosphorylase B"/>
    <property type="match status" value="2"/>
</dbReference>
<dbReference type="RefSeq" id="WP_181472332.1">
    <property type="nucleotide sequence ID" value="NZ_JACEFG010000002.1"/>
</dbReference>
<proteinExistence type="predicted"/>
<dbReference type="EMBL" id="JACEFG010000002">
    <property type="protein sequence ID" value="MBA2175311.1"/>
    <property type="molecule type" value="Genomic_DNA"/>
</dbReference>
<evidence type="ECO:0000259" key="1">
    <source>
        <dbReference type="Pfam" id="PF00534"/>
    </source>
</evidence>
<evidence type="ECO:0000313" key="4">
    <source>
        <dbReference type="Proteomes" id="UP000571017"/>
    </source>
</evidence>
<evidence type="ECO:0000259" key="2">
    <source>
        <dbReference type="Pfam" id="PF13439"/>
    </source>
</evidence>
<dbReference type="InterPro" id="IPR001296">
    <property type="entry name" value="Glyco_trans_1"/>
</dbReference>
<dbReference type="InterPro" id="IPR028098">
    <property type="entry name" value="Glyco_trans_4-like_N"/>
</dbReference>
<reference evidence="3 4" key="1">
    <citation type="journal article" date="2004" name="Extremophiles">
        <title>Halobacillus locisalis sp. nov., a halophilic bacterium isolated from a marine solar saltern of the Yellow Sea in Korea.</title>
        <authorList>
            <person name="Yoon J.H."/>
            <person name="Kang K.H."/>
            <person name="Oh T.K."/>
            <person name="Park Y.H."/>
        </authorList>
    </citation>
    <scope>NUCLEOTIDE SEQUENCE [LARGE SCALE GENOMIC DNA]</scope>
    <source>
        <strain evidence="3 4">KCTC 3788</strain>
    </source>
</reference>
<organism evidence="3 4">
    <name type="scientific">Halobacillus locisalis</name>
    <dbReference type="NCBI Taxonomy" id="220753"/>
    <lineage>
        <taxon>Bacteria</taxon>
        <taxon>Bacillati</taxon>
        <taxon>Bacillota</taxon>
        <taxon>Bacilli</taxon>
        <taxon>Bacillales</taxon>
        <taxon>Bacillaceae</taxon>
        <taxon>Halobacillus</taxon>
    </lineage>
</organism>
<dbReference type="SUPFAM" id="SSF53756">
    <property type="entry name" value="UDP-Glycosyltransferase/glycogen phosphorylase"/>
    <property type="match status" value="1"/>
</dbReference>
<dbReference type="Pfam" id="PF00534">
    <property type="entry name" value="Glycos_transf_1"/>
    <property type="match status" value="1"/>
</dbReference>
<dbReference type="GO" id="GO:0016757">
    <property type="term" value="F:glycosyltransferase activity"/>
    <property type="evidence" value="ECO:0007669"/>
    <property type="project" value="InterPro"/>
</dbReference>
<keyword evidence="3" id="KW-0808">Transferase</keyword>
<sequence length="391" mass="43931">MRIMITTIFDYPHTGGLSTHVATLKAGLEELGHEVDVVSFSDLPKAKRDLARAPSFLINKISQGKGILVGHRIRQQLLKDLIQQKAREKVYDIINAQDVYASLASFPCKLPVVSTVHGYLSFEAVSRGAVKTGSKEAKAMQDLEKEVYQKTRRPITVDQRIKDYIRDLAGVEGERIYNFINVDQFEPQVEKREELRAQYGFNKDDVLLFIPRRMTRKNGVIFPAKALKLIHEKYPNTRLVYAGSGEEEQNIRQITKESGLEDHVHMLGNIPHDIMKDYYAMSNMTLIPSIHSEGVEEATSISALEGMGAGVPVIASAVGGLKEIIIPEKSGLLVEEQSPEAIRDAVYKIIENPELGEKMAQHAREMIEENYSHHAAAKKFADIYQDALENY</sequence>
<keyword evidence="4" id="KW-1185">Reference proteome</keyword>
<evidence type="ECO:0000313" key="3">
    <source>
        <dbReference type="EMBL" id="MBA2175311.1"/>
    </source>
</evidence>
<feature type="domain" description="Glycosyl transferase family 1" evidence="1">
    <location>
        <begin position="192"/>
        <end position="366"/>
    </location>
</feature>
<dbReference type="Proteomes" id="UP000571017">
    <property type="component" value="Unassembled WGS sequence"/>
</dbReference>